<keyword evidence="2" id="KW-1185">Reference proteome</keyword>
<name>A0A0C2NDA8_THEKT</name>
<reference evidence="1 2" key="1">
    <citation type="journal article" date="2014" name="Genome Biol. Evol.">
        <title>The genome of the myxosporean Thelohanellus kitauei shows adaptations to nutrient acquisition within its fish host.</title>
        <authorList>
            <person name="Yang Y."/>
            <person name="Xiong J."/>
            <person name="Zhou Z."/>
            <person name="Huo F."/>
            <person name="Miao W."/>
            <person name="Ran C."/>
            <person name="Liu Y."/>
            <person name="Zhang J."/>
            <person name="Feng J."/>
            <person name="Wang M."/>
            <person name="Wang M."/>
            <person name="Wang L."/>
            <person name="Yao B."/>
        </authorList>
    </citation>
    <scope>NUCLEOTIDE SEQUENCE [LARGE SCALE GENOMIC DNA]</scope>
    <source>
        <strain evidence="1">Wuqing</strain>
    </source>
</reference>
<sequence>MIGKNILDEPLTKSIVFTDTNTTLEGEFEIDLKSIPVDVSVSSVYWELRIFDILTGKFKTVIRYSSIEPPLQGFVQKIDNLDTKDECDAEITIRNETNLQLDDVKIRVLVAHTDKVLKEERIRFDPSEKKKLQFHLSGIVCLLIT</sequence>
<dbReference type="Proteomes" id="UP000031668">
    <property type="component" value="Unassembled WGS sequence"/>
</dbReference>
<proteinExistence type="predicted"/>
<gene>
    <name evidence="1" type="ORF">RF11_10023</name>
</gene>
<evidence type="ECO:0000313" key="1">
    <source>
        <dbReference type="EMBL" id="KII74285.1"/>
    </source>
</evidence>
<accession>A0A0C2NDA8</accession>
<dbReference type="EMBL" id="JWZT01000471">
    <property type="protein sequence ID" value="KII74285.1"/>
    <property type="molecule type" value="Genomic_DNA"/>
</dbReference>
<comment type="caution">
    <text evidence="1">The sequence shown here is derived from an EMBL/GenBank/DDBJ whole genome shotgun (WGS) entry which is preliminary data.</text>
</comment>
<evidence type="ECO:0000313" key="2">
    <source>
        <dbReference type="Proteomes" id="UP000031668"/>
    </source>
</evidence>
<organism evidence="1 2">
    <name type="scientific">Thelohanellus kitauei</name>
    <name type="common">Myxosporean</name>
    <dbReference type="NCBI Taxonomy" id="669202"/>
    <lineage>
        <taxon>Eukaryota</taxon>
        <taxon>Metazoa</taxon>
        <taxon>Cnidaria</taxon>
        <taxon>Myxozoa</taxon>
        <taxon>Myxosporea</taxon>
        <taxon>Bivalvulida</taxon>
        <taxon>Platysporina</taxon>
        <taxon>Myxobolidae</taxon>
        <taxon>Thelohanellus</taxon>
    </lineage>
</organism>
<dbReference type="AlphaFoldDB" id="A0A0C2NDA8"/>
<protein>
    <submittedName>
        <fullName evidence="1">Uncharacterized protein</fullName>
    </submittedName>
</protein>